<dbReference type="InterPro" id="IPR036322">
    <property type="entry name" value="WD40_repeat_dom_sf"/>
</dbReference>
<dbReference type="SUPFAM" id="SSF50978">
    <property type="entry name" value="WD40 repeat-like"/>
    <property type="match status" value="1"/>
</dbReference>
<dbReference type="SMART" id="SM00220">
    <property type="entry name" value="S_TKc"/>
    <property type="match status" value="1"/>
</dbReference>
<dbReference type="InterPro" id="IPR008271">
    <property type="entry name" value="Ser/Thr_kinase_AS"/>
</dbReference>
<dbReference type="Proteomes" id="UP000010471">
    <property type="component" value="Chromosome"/>
</dbReference>
<evidence type="ECO:0000256" key="3">
    <source>
        <dbReference type="PROSITE-ProRule" id="PRU00221"/>
    </source>
</evidence>
<feature type="repeat" description="WD" evidence="3">
    <location>
        <begin position="377"/>
        <end position="418"/>
    </location>
</feature>
<dbReference type="InterPro" id="IPR001680">
    <property type="entry name" value="WD40_rpt"/>
</dbReference>
<evidence type="ECO:0000313" key="5">
    <source>
        <dbReference type="EMBL" id="AFZ16791.1"/>
    </source>
</evidence>
<keyword evidence="6" id="KW-1185">Reference proteome</keyword>
<dbReference type="eggNOG" id="COG2319">
    <property type="taxonomic scope" value="Bacteria"/>
</dbReference>
<dbReference type="PANTHER" id="PTHR22847:SF637">
    <property type="entry name" value="WD REPEAT DOMAIN 5B"/>
    <property type="match status" value="1"/>
</dbReference>
<dbReference type="eggNOG" id="COG0515">
    <property type="taxonomic scope" value="Bacteria"/>
</dbReference>
<dbReference type="InterPro" id="IPR020472">
    <property type="entry name" value="WD40_PAC1"/>
</dbReference>
<accession>K9WAE8</accession>
<feature type="repeat" description="WD" evidence="3">
    <location>
        <begin position="419"/>
        <end position="459"/>
    </location>
</feature>
<evidence type="ECO:0000256" key="2">
    <source>
        <dbReference type="ARBA" id="ARBA00022737"/>
    </source>
</evidence>
<dbReference type="OrthoDB" id="500858at2"/>
<dbReference type="KEGG" id="mic:Mic7113_0891"/>
<dbReference type="EMBL" id="CP003630">
    <property type="protein sequence ID" value="AFZ16791.1"/>
    <property type="molecule type" value="Genomic_DNA"/>
</dbReference>
<dbReference type="STRING" id="1173027.Mic7113_0891"/>
<name>K9WAE8_9CYAN</name>
<dbReference type="InterPro" id="IPR000719">
    <property type="entry name" value="Prot_kinase_dom"/>
</dbReference>
<evidence type="ECO:0000256" key="1">
    <source>
        <dbReference type="ARBA" id="ARBA00022574"/>
    </source>
</evidence>
<dbReference type="Pfam" id="PF00400">
    <property type="entry name" value="WD40"/>
    <property type="match status" value="7"/>
</dbReference>
<dbReference type="PANTHER" id="PTHR22847">
    <property type="entry name" value="WD40 REPEAT PROTEIN"/>
    <property type="match status" value="1"/>
</dbReference>
<dbReference type="GO" id="GO:0004672">
    <property type="term" value="F:protein kinase activity"/>
    <property type="evidence" value="ECO:0007669"/>
    <property type="project" value="InterPro"/>
</dbReference>
<evidence type="ECO:0000259" key="4">
    <source>
        <dbReference type="PROSITE" id="PS50011"/>
    </source>
</evidence>
<keyword evidence="2" id="KW-0677">Repeat</keyword>
<dbReference type="PRINTS" id="PR00320">
    <property type="entry name" value="GPROTEINBRPT"/>
</dbReference>
<dbReference type="InterPro" id="IPR011009">
    <property type="entry name" value="Kinase-like_dom_sf"/>
</dbReference>
<feature type="repeat" description="WD" evidence="3">
    <location>
        <begin position="335"/>
        <end position="376"/>
    </location>
</feature>
<dbReference type="PROSITE" id="PS50011">
    <property type="entry name" value="PROTEIN_KINASE_DOM"/>
    <property type="match status" value="1"/>
</dbReference>
<dbReference type="Gene3D" id="2.130.10.10">
    <property type="entry name" value="YVTN repeat-like/Quinoprotein amine dehydrogenase"/>
    <property type="match status" value="2"/>
</dbReference>
<dbReference type="PROSITE" id="PS00108">
    <property type="entry name" value="PROTEIN_KINASE_ST"/>
    <property type="match status" value="1"/>
</dbReference>
<organism evidence="5 6">
    <name type="scientific">Allocoleopsis franciscana PCC 7113</name>
    <dbReference type="NCBI Taxonomy" id="1173027"/>
    <lineage>
        <taxon>Bacteria</taxon>
        <taxon>Bacillati</taxon>
        <taxon>Cyanobacteriota</taxon>
        <taxon>Cyanophyceae</taxon>
        <taxon>Coleofasciculales</taxon>
        <taxon>Coleofasciculaceae</taxon>
        <taxon>Allocoleopsis</taxon>
        <taxon>Allocoleopsis franciscana</taxon>
    </lineage>
</organism>
<protein>
    <submittedName>
        <fullName evidence="5">WD40 repeat-containing protein</fullName>
    </submittedName>
</protein>
<feature type="repeat" description="WD" evidence="3">
    <location>
        <begin position="584"/>
        <end position="619"/>
    </location>
</feature>
<dbReference type="CDD" id="cd14014">
    <property type="entry name" value="STKc_PknB_like"/>
    <property type="match status" value="1"/>
</dbReference>
<feature type="repeat" description="WD" evidence="3">
    <location>
        <begin position="460"/>
        <end position="501"/>
    </location>
</feature>
<dbReference type="Gene3D" id="1.10.510.10">
    <property type="entry name" value="Transferase(Phosphotransferase) domain 1"/>
    <property type="match status" value="1"/>
</dbReference>
<dbReference type="Pfam" id="PF00069">
    <property type="entry name" value="Pkinase"/>
    <property type="match status" value="1"/>
</dbReference>
<evidence type="ECO:0000313" key="6">
    <source>
        <dbReference type="Proteomes" id="UP000010471"/>
    </source>
</evidence>
<dbReference type="AlphaFoldDB" id="K9WAE8"/>
<dbReference type="PROSITE" id="PS50082">
    <property type="entry name" value="WD_REPEATS_2"/>
    <property type="match status" value="5"/>
</dbReference>
<dbReference type="CDD" id="cd00200">
    <property type="entry name" value="WD40"/>
    <property type="match status" value="1"/>
</dbReference>
<feature type="domain" description="Protein kinase" evidence="4">
    <location>
        <begin position="12"/>
        <end position="280"/>
    </location>
</feature>
<proteinExistence type="predicted"/>
<dbReference type="InterPro" id="IPR015943">
    <property type="entry name" value="WD40/YVTN_repeat-like_dom_sf"/>
</dbReference>
<gene>
    <name evidence="5" type="ORF">Mic7113_0891</name>
</gene>
<dbReference type="HOGENOM" id="CLU_000288_135_4_3"/>
<dbReference type="GO" id="GO:0005524">
    <property type="term" value="F:ATP binding"/>
    <property type="evidence" value="ECO:0007669"/>
    <property type="project" value="InterPro"/>
</dbReference>
<keyword evidence="1 3" id="KW-0853">WD repeat</keyword>
<dbReference type="PROSITE" id="PS50294">
    <property type="entry name" value="WD_REPEATS_REGION"/>
    <property type="match status" value="3"/>
</dbReference>
<sequence>MIQPGLLLQDRYRVHKLLGKGGFGQTFEVDDGGTVKVLKILRADRFQSPEGKKKAVSLFQREALVLSRLQHPGIPKVERDGYFTLADGNGEQLHCLVMEKIEGLNLKQWQSKRGNQPIPQEQALIWLKQLADILAQVHQQELVHRDIKPSNIMIRSTGQLALIDFGAVREITETFLQKQKQNATGTVIISAGYTPPEQAEGHAVAQSDFFALGRTFVYLLTGKHPNDFDKDPRTGRLQWRESAPHISRELADLIDYLMATFPGKRPQTPQMILRCLEEIVSPPPLPLPPPIVEQTRSSDSYPSKPKGFLSLISSFLPTTSTNSNPWAKARLRRTLTGHGDVVKAIAISPDGQTLVTGSYDKTVKLWSLNTGEVRNTLNDHTHRITSVAISPDGQTLATGSYDKTIRLWALSTGELLHTLTGRPDRVRYLAFSPNGQTLISSGDWEIKIWAVRTGKLLRILAGNSNSARIVALTPDGHTCAVASLDGTLELWNPHTGRLLRTFSNQLTEITSLAYSLDGQVLASGSSNAIHLWNPTTGKQLRGFSTQSSGTASITFNPDGKTLACASGKIIELWNWQTGKRLCTLSGHFRAVESVAFGLKGQILVSGSSDQTIKIWQPMS</sequence>
<dbReference type="Gene3D" id="3.30.200.20">
    <property type="entry name" value="Phosphorylase Kinase, domain 1"/>
    <property type="match status" value="1"/>
</dbReference>
<dbReference type="SMART" id="SM00320">
    <property type="entry name" value="WD40"/>
    <property type="match status" value="7"/>
</dbReference>
<reference evidence="5 6" key="1">
    <citation type="submission" date="2012-06" db="EMBL/GenBank/DDBJ databases">
        <title>Finished chromosome of genome of Microcoleus sp. PCC 7113.</title>
        <authorList>
            <consortium name="US DOE Joint Genome Institute"/>
            <person name="Gugger M."/>
            <person name="Coursin T."/>
            <person name="Rippka R."/>
            <person name="Tandeau De Marsac N."/>
            <person name="Huntemann M."/>
            <person name="Wei C.-L."/>
            <person name="Han J."/>
            <person name="Detter J.C."/>
            <person name="Han C."/>
            <person name="Tapia R."/>
            <person name="Chen A."/>
            <person name="Kyrpides N."/>
            <person name="Mavromatis K."/>
            <person name="Markowitz V."/>
            <person name="Szeto E."/>
            <person name="Ivanova N."/>
            <person name="Pagani I."/>
            <person name="Pati A."/>
            <person name="Goodwin L."/>
            <person name="Nordberg H.P."/>
            <person name="Cantor M.N."/>
            <person name="Hua S.X."/>
            <person name="Woyke T."/>
            <person name="Kerfeld C.A."/>
        </authorList>
    </citation>
    <scope>NUCLEOTIDE SEQUENCE [LARGE SCALE GENOMIC DNA]</scope>
    <source>
        <strain evidence="5 6">PCC 7113</strain>
    </source>
</reference>
<dbReference type="PATRIC" id="fig|1173027.3.peg.979"/>
<dbReference type="SUPFAM" id="SSF56112">
    <property type="entry name" value="Protein kinase-like (PK-like)"/>
    <property type="match status" value="1"/>
</dbReference>